<dbReference type="PANTHER" id="PTHR42849:SF1">
    <property type="entry name" value="N-ACETYLNEURAMINATE LYASE"/>
    <property type="match status" value="1"/>
</dbReference>
<dbReference type="PANTHER" id="PTHR42849">
    <property type="entry name" value="N-ACETYLNEURAMINATE LYASE"/>
    <property type="match status" value="1"/>
</dbReference>
<dbReference type="PIRSF" id="PIRSF001365">
    <property type="entry name" value="DHDPS"/>
    <property type="match status" value="1"/>
</dbReference>
<gene>
    <name evidence="4" type="primary">dapA_1</name>
    <name evidence="4" type="ORF">CaldiYA01_01490</name>
</gene>
<dbReference type="InterPro" id="IPR013785">
    <property type="entry name" value="Aldolase_TIM"/>
</dbReference>
<evidence type="ECO:0000313" key="5">
    <source>
        <dbReference type="Proteomes" id="UP000663623"/>
    </source>
</evidence>
<organism evidence="4 5">
    <name type="scientific">Caldicellulosiruptor diazotrophicus</name>
    <dbReference type="NCBI Taxonomy" id="2806205"/>
    <lineage>
        <taxon>Bacteria</taxon>
        <taxon>Bacillati</taxon>
        <taxon>Bacillota</taxon>
        <taxon>Bacillota incertae sedis</taxon>
        <taxon>Caldicellulosiruptorales</taxon>
        <taxon>Caldicellulosiruptoraceae</taxon>
        <taxon>Caldicellulosiruptor</taxon>
    </lineage>
</organism>
<reference evidence="4 5" key="1">
    <citation type="submission" date="2021-02" db="EMBL/GenBank/DDBJ databases">
        <title>Nitrogen-fixing ability and nitrogen fixation related genes of thermophilic fermentative bacteria in the genus Caldicellulosiruptor.</title>
        <authorList>
            <person name="Chen Y."/>
            <person name="Nishihara A."/>
            <person name="Haruta S."/>
        </authorList>
    </citation>
    <scope>NUCLEOTIDE SEQUENCE [LARGE SCALE GENOMIC DNA]</scope>
    <source>
        <strain evidence="4 5">YA01</strain>
    </source>
</reference>
<accession>A0ABM7NJB8</accession>
<dbReference type="PRINTS" id="PR00146">
    <property type="entry name" value="DHPICSNTHASE"/>
</dbReference>
<dbReference type="InterPro" id="IPR020625">
    <property type="entry name" value="Schiff_base-form_aldolases_AS"/>
</dbReference>
<dbReference type="Proteomes" id="UP000663623">
    <property type="component" value="Chromosome"/>
</dbReference>
<evidence type="ECO:0000256" key="3">
    <source>
        <dbReference type="PIRNR" id="PIRNR001365"/>
    </source>
</evidence>
<name>A0ABM7NJB8_9FIRM</name>
<dbReference type="Pfam" id="PF00701">
    <property type="entry name" value="DHDPS"/>
    <property type="match status" value="1"/>
</dbReference>
<dbReference type="SUPFAM" id="SSF51569">
    <property type="entry name" value="Aldolase"/>
    <property type="match status" value="1"/>
</dbReference>
<evidence type="ECO:0000256" key="2">
    <source>
        <dbReference type="ARBA" id="ARBA00023270"/>
    </source>
</evidence>
<dbReference type="Gene3D" id="3.20.20.70">
    <property type="entry name" value="Aldolase class I"/>
    <property type="match status" value="1"/>
</dbReference>
<protein>
    <submittedName>
        <fullName evidence="4">Dihydrodipicolinate synthase family protein</fullName>
    </submittedName>
</protein>
<dbReference type="InterPro" id="IPR002220">
    <property type="entry name" value="DapA-like"/>
</dbReference>
<keyword evidence="1 3" id="KW-0456">Lyase</keyword>
<dbReference type="PROSITE" id="PS00666">
    <property type="entry name" value="DHDPS_2"/>
    <property type="match status" value="1"/>
</dbReference>
<dbReference type="EMBL" id="AP024480">
    <property type="protein sequence ID" value="BCS80189.1"/>
    <property type="molecule type" value="Genomic_DNA"/>
</dbReference>
<keyword evidence="2" id="KW-0704">Schiff base</keyword>
<proteinExistence type="inferred from homology"/>
<sequence length="296" mass="33413">MVTPYTQDGEINENELRQIVNFLIEKGIKGLFPTGSVGEFFHHSVEYICKVIEIVSQEAQGRVPVIPGACSSCVENTLKIAKFAASKGCPAVVISPPYYVPLKEEEIYQFYLQVLEKIPINVVLYDIPFRTNRLPPGVIEKLILHEKVIGIKDSSGSMQNLMYYLILSRKYKKDFSVMTGNDDVLLPALYMGCSGSMSGMATIVPEIVSEIYSLFENNDHQKAKELQFKVAEIVRLIEKFPFPVGYRIAMSIRGFEMGPHKQVVVPLLNTSEYSRIYEKMRNALEDLLNEETGLNV</sequence>
<dbReference type="CDD" id="cd00408">
    <property type="entry name" value="DHDPS-like"/>
    <property type="match status" value="1"/>
</dbReference>
<comment type="similarity">
    <text evidence="3">Belongs to the DapA family.</text>
</comment>
<keyword evidence="5" id="KW-1185">Reference proteome</keyword>
<dbReference type="SMART" id="SM01130">
    <property type="entry name" value="DHDPS"/>
    <property type="match status" value="1"/>
</dbReference>
<evidence type="ECO:0000256" key="1">
    <source>
        <dbReference type="ARBA" id="ARBA00023239"/>
    </source>
</evidence>
<evidence type="ECO:0000313" key="4">
    <source>
        <dbReference type="EMBL" id="BCS80189.1"/>
    </source>
</evidence>